<dbReference type="SUPFAM" id="SSF82866">
    <property type="entry name" value="Multidrug efflux transporter AcrB transmembrane domain"/>
    <property type="match status" value="2"/>
</dbReference>
<evidence type="ECO:0000256" key="2">
    <source>
        <dbReference type="ARBA" id="ARBA00010157"/>
    </source>
</evidence>
<feature type="transmembrane region" description="Helical" evidence="8">
    <location>
        <begin position="334"/>
        <end position="357"/>
    </location>
</feature>
<feature type="transmembrane region" description="Helical" evidence="8">
    <location>
        <begin position="417"/>
        <end position="435"/>
    </location>
</feature>
<accession>A0ABX8D285</accession>
<evidence type="ECO:0000256" key="1">
    <source>
        <dbReference type="ARBA" id="ARBA00004651"/>
    </source>
</evidence>
<keyword evidence="4 8" id="KW-0812">Transmembrane</keyword>
<feature type="transmembrane region" description="Helical" evidence="8">
    <location>
        <begin position="674"/>
        <end position="696"/>
    </location>
</feature>
<gene>
    <name evidence="10" type="ORF">KG103_10795</name>
</gene>
<keyword evidence="11" id="KW-1185">Reference proteome</keyword>
<comment type="subcellular location">
    <subcellularLocation>
        <location evidence="1">Cell membrane</location>
        <topology evidence="1">Multi-pass membrane protein</topology>
    </subcellularLocation>
</comment>
<dbReference type="Pfam" id="PF03176">
    <property type="entry name" value="MMPL"/>
    <property type="match status" value="2"/>
</dbReference>
<keyword evidence="5 8" id="KW-1133">Transmembrane helix</keyword>
<evidence type="ECO:0000256" key="6">
    <source>
        <dbReference type="ARBA" id="ARBA00023136"/>
    </source>
</evidence>
<feature type="transmembrane region" description="Helical" evidence="8">
    <location>
        <begin position="258"/>
        <end position="280"/>
    </location>
</feature>
<evidence type="ECO:0000256" key="7">
    <source>
        <dbReference type="SAM" id="MobiDB-lite"/>
    </source>
</evidence>
<reference evidence="10 11" key="1">
    <citation type="submission" date="2021-05" db="EMBL/GenBank/DDBJ databases">
        <title>Novel species in genus Cellulomonas.</title>
        <authorList>
            <person name="Zhang G."/>
        </authorList>
    </citation>
    <scope>NUCLEOTIDE SEQUENCE [LARGE SCALE GENOMIC DNA]</scope>
    <source>
        <strain evidence="11">zg-ZUI222</strain>
    </source>
</reference>
<dbReference type="PANTHER" id="PTHR33406">
    <property type="entry name" value="MEMBRANE PROTEIN MJ1562-RELATED"/>
    <property type="match status" value="1"/>
</dbReference>
<feature type="domain" description="Membrane transport protein MMPL" evidence="9">
    <location>
        <begin position="452"/>
        <end position="747"/>
    </location>
</feature>
<evidence type="ECO:0000256" key="3">
    <source>
        <dbReference type="ARBA" id="ARBA00022475"/>
    </source>
</evidence>
<dbReference type="EMBL" id="CP074405">
    <property type="protein sequence ID" value="QVI61015.1"/>
    <property type="molecule type" value="Genomic_DNA"/>
</dbReference>
<evidence type="ECO:0000313" key="10">
    <source>
        <dbReference type="EMBL" id="QVI61015.1"/>
    </source>
</evidence>
<evidence type="ECO:0000259" key="9">
    <source>
        <dbReference type="Pfam" id="PF03176"/>
    </source>
</evidence>
<feature type="transmembrane region" description="Helical" evidence="8">
    <location>
        <begin position="225"/>
        <end position="246"/>
    </location>
</feature>
<name>A0ABX8D285_9CELL</name>
<proteinExistence type="inferred from homology"/>
<dbReference type="Proteomes" id="UP000677804">
    <property type="component" value="Chromosome"/>
</dbReference>
<feature type="transmembrane region" description="Helical" evidence="8">
    <location>
        <begin position="600"/>
        <end position="621"/>
    </location>
</feature>
<organism evidence="10 11">
    <name type="scientific">Cellulomonas wangleii</name>
    <dbReference type="NCBI Taxonomy" id="2816956"/>
    <lineage>
        <taxon>Bacteria</taxon>
        <taxon>Bacillati</taxon>
        <taxon>Actinomycetota</taxon>
        <taxon>Actinomycetes</taxon>
        <taxon>Micrococcales</taxon>
        <taxon>Cellulomonadaceae</taxon>
        <taxon>Cellulomonas</taxon>
    </lineage>
</organism>
<dbReference type="Gene3D" id="1.20.1640.10">
    <property type="entry name" value="Multidrug efflux transporter AcrB transmembrane domain"/>
    <property type="match status" value="2"/>
</dbReference>
<evidence type="ECO:0000256" key="5">
    <source>
        <dbReference type="ARBA" id="ARBA00022989"/>
    </source>
</evidence>
<feature type="transmembrane region" description="Helical" evidence="8">
    <location>
        <begin position="301"/>
        <end position="322"/>
    </location>
</feature>
<feature type="transmembrane region" description="Helical" evidence="8">
    <location>
        <begin position="633"/>
        <end position="653"/>
    </location>
</feature>
<feature type="transmembrane region" description="Helical" evidence="8">
    <location>
        <begin position="702"/>
        <end position="721"/>
    </location>
</feature>
<comment type="similarity">
    <text evidence="2">Belongs to the resistance-nodulation-cell division (RND) (TC 2.A.6) family. MmpL subfamily.</text>
</comment>
<dbReference type="InterPro" id="IPR004869">
    <property type="entry name" value="MMPL_dom"/>
</dbReference>
<dbReference type="PANTHER" id="PTHR33406:SF6">
    <property type="entry name" value="MEMBRANE PROTEIN YDGH-RELATED"/>
    <property type="match status" value="1"/>
</dbReference>
<feature type="transmembrane region" description="Helical" evidence="8">
    <location>
        <begin position="574"/>
        <end position="593"/>
    </location>
</feature>
<evidence type="ECO:0000313" key="11">
    <source>
        <dbReference type="Proteomes" id="UP000677804"/>
    </source>
</evidence>
<feature type="transmembrane region" description="Helical" evidence="8">
    <location>
        <begin position="194"/>
        <end position="218"/>
    </location>
</feature>
<sequence length="764" mass="78955">MILSMLRNPVARAVAVAVVLVVWLGLGGVGGAAQGRLSQVQTNDTAAFLPSSAQSTLAAEASREFVDTQTLPGLVVLTPAEGGDVTPEQLAAAATFAEEFPDEPVDGGTWGDHLTGPVVPVPSEDGEAILLAVPLDADDAEILVGEESLNNLLVEDLRAGLADRLGATASSAGDLGLEAWVTGPAGFVTDLGTAFAGIDGLLLLVALGAVLLILVVVYRSPFLPFVVIFTAVFALALAGLVVYELADAGVLVLNGQAQGILSILVVGAAVDYSLLLVARYREELRHQEHPADAMRIAWRQSLEPIAASAGTVVAGLLCLLLSDLGSNRSLGPVAAIGIAAALLAALTLLPAILLVAGRRSRVLFWPRVPRYVAAGSAGPATHGEHATDVPPAAVDAAEGDGLWARWARFVARRARPVWIISAAVLLLAAAFVPTFRAGGTSQTDVFLTPVDSVAGEEVLAEHFPAGAVQPALVVVDESELDAVLEAAQGVEGVESAAAYTGAPGGAPGAADAPPVVVDGRVRVDVVTQAPSDSQEAVDTVADLRDAVVEVAPDALVGGPAAETLDTQVSSERDLRVIVPVVLVVILLILMLLLRSIVAGLVLMAANVLSFAATIGIAALVFDHVLDWPDADPVVPLYGFVFLVALGVDYSIFLMTRVREESLHVGTREGVTRGLAVTGGVITSAGLVLATTFAALAVIPLLFLAQLAFIVSLGVLIDTFVVRSLLVPGLVHDLGPRTWWPSRLSRRPEHGTHASLRSTERTSVS</sequence>
<feature type="domain" description="Membrane transport protein MMPL" evidence="9">
    <location>
        <begin position="49"/>
        <end position="416"/>
    </location>
</feature>
<feature type="compositionally biased region" description="Polar residues" evidence="7">
    <location>
        <begin position="754"/>
        <end position="764"/>
    </location>
</feature>
<evidence type="ECO:0000256" key="4">
    <source>
        <dbReference type="ARBA" id="ARBA00022692"/>
    </source>
</evidence>
<protein>
    <submittedName>
        <fullName evidence="10">MMPL family transporter</fullName>
    </submittedName>
</protein>
<keyword evidence="6 8" id="KW-0472">Membrane</keyword>
<keyword evidence="3" id="KW-1003">Cell membrane</keyword>
<dbReference type="InterPro" id="IPR050545">
    <property type="entry name" value="Mycobact_MmpL"/>
</dbReference>
<evidence type="ECO:0000256" key="8">
    <source>
        <dbReference type="SAM" id="Phobius"/>
    </source>
</evidence>
<feature type="region of interest" description="Disordered" evidence="7">
    <location>
        <begin position="745"/>
        <end position="764"/>
    </location>
</feature>